<keyword evidence="2" id="KW-1185">Reference proteome</keyword>
<gene>
    <name evidence="1" type="ORF">MUN53_15315</name>
</gene>
<organism evidence="1 2">
    <name type="scientific">Parabacteroides faecalis</name>
    <dbReference type="NCBI Taxonomy" id="2924040"/>
    <lineage>
        <taxon>Bacteria</taxon>
        <taxon>Pseudomonadati</taxon>
        <taxon>Bacteroidota</taxon>
        <taxon>Bacteroidia</taxon>
        <taxon>Bacteroidales</taxon>
        <taxon>Tannerellaceae</taxon>
        <taxon>Parabacteroides</taxon>
    </lineage>
</organism>
<evidence type="ECO:0008006" key="3">
    <source>
        <dbReference type="Google" id="ProtNLM"/>
    </source>
</evidence>
<sequence length="268" mass="30201">MKLLELSFLFICLFPVSAEENLRLPDTRALALGGNGVTLSSFSNPALVQLSTDKVIHLEYFNRYALKELGSINGSFQYPNTYLSTGIHLASFGYERYRQNMGRIFLGKQLNTRWMMGVSFQYSWIQSELYEEIPARLSTDIGIVYIPFDKLLIGCVARDLPSVRISAKDLNLNELRTYAVQIGFNWEVLNNLLITSFAGVDENHRIQGGFGVEYEVWNCFQLRAGLQADPFLPSLGVGFSLHHWQLDAVALWHPVLGVNSGVGLSYSF</sequence>
<evidence type="ECO:0000313" key="1">
    <source>
        <dbReference type="EMBL" id="MCJ2381957.1"/>
    </source>
</evidence>
<dbReference type="EMBL" id="JAKZMM010000050">
    <property type="protein sequence ID" value="MCJ2381957.1"/>
    <property type="molecule type" value="Genomic_DNA"/>
</dbReference>
<accession>A0ABT0C4L8</accession>
<protein>
    <recommendedName>
        <fullName evidence="3">DUF5723 domain-containing protein</fullName>
    </recommendedName>
</protein>
<name>A0ABT0C4L8_9BACT</name>
<comment type="caution">
    <text evidence="1">The sequence shown here is derived from an EMBL/GenBank/DDBJ whole genome shotgun (WGS) entry which is preliminary data.</text>
</comment>
<reference evidence="1 2" key="1">
    <citation type="submission" date="2022-03" db="EMBL/GenBank/DDBJ databases">
        <title>Parabacteroides sp. nov. isolated from swine feces.</title>
        <authorList>
            <person name="Bak J.E."/>
        </authorList>
    </citation>
    <scope>NUCLEOTIDE SEQUENCE [LARGE SCALE GENOMIC DNA]</scope>
    <source>
        <strain evidence="1 2">AGMB00274</strain>
    </source>
</reference>
<evidence type="ECO:0000313" key="2">
    <source>
        <dbReference type="Proteomes" id="UP001165444"/>
    </source>
</evidence>
<dbReference type="RefSeq" id="WP_243326374.1">
    <property type="nucleotide sequence ID" value="NZ_JAKZMM010000050.1"/>
</dbReference>
<dbReference type="Proteomes" id="UP001165444">
    <property type="component" value="Unassembled WGS sequence"/>
</dbReference>
<proteinExistence type="predicted"/>